<dbReference type="Proteomes" id="UP000887159">
    <property type="component" value="Unassembled WGS sequence"/>
</dbReference>
<feature type="region of interest" description="Disordered" evidence="1">
    <location>
        <begin position="100"/>
        <end position="120"/>
    </location>
</feature>
<reference evidence="2" key="1">
    <citation type="submission" date="2020-08" db="EMBL/GenBank/DDBJ databases">
        <title>Multicomponent nature underlies the extraordinary mechanical properties of spider dragline silk.</title>
        <authorList>
            <person name="Kono N."/>
            <person name="Nakamura H."/>
            <person name="Mori M."/>
            <person name="Yoshida Y."/>
            <person name="Ohtoshi R."/>
            <person name="Malay A.D."/>
            <person name="Moran D.A.P."/>
            <person name="Tomita M."/>
            <person name="Numata K."/>
            <person name="Arakawa K."/>
        </authorList>
    </citation>
    <scope>NUCLEOTIDE SEQUENCE</scope>
</reference>
<evidence type="ECO:0008006" key="4">
    <source>
        <dbReference type="Google" id="ProtNLM"/>
    </source>
</evidence>
<keyword evidence="3" id="KW-1185">Reference proteome</keyword>
<name>A0A8X6VPL0_TRICX</name>
<comment type="caution">
    <text evidence="2">The sequence shown here is derived from an EMBL/GenBank/DDBJ whole genome shotgun (WGS) entry which is preliminary data.</text>
</comment>
<dbReference type="EMBL" id="BMAU01021358">
    <property type="protein sequence ID" value="GFY21814.1"/>
    <property type="molecule type" value="Genomic_DNA"/>
</dbReference>
<sequence length="148" mass="16941">MFCFISLSSHIAYDIVFGKLHVSAKTIAQGSPFKVAENNFKKSLSFNSCRWHLQVLFKILDLVGINAWILCKQTTGENISRQDFLLILAVELGANFREARDQPKERKNTKGSLPKSTTDAYQRKRCQIGYCKENKTNKFALNVKNMFE</sequence>
<accession>A0A8X6VPL0</accession>
<evidence type="ECO:0000256" key="1">
    <source>
        <dbReference type="SAM" id="MobiDB-lite"/>
    </source>
</evidence>
<dbReference type="AlphaFoldDB" id="A0A8X6VPL0"/>
<gene>
    <name evidence="2" type="ORF">TNCV_1169581</name>
</gene>
<evidence type="ECO:0000313" key="3">
    <source>
        <dbReference type="Proteomes" id="UP000887159"/>
    </source>
</evidence>
<proteinExistence type="predicted"/>
<evidence type="ECO:0000313" key="2">
    <source>
        <dbReference type="EMBL" id="GFY21814.1"/>
    </source>
</evidence>
<organism evidence="2 3">
    <name type="scientific">Trichonephila clavipes</name>
    <name type="common">Golden silk orbweaver</name>
    <name type="synonym">Nephila clavipes</name>
    <dbReference type="NCBI Taxonomy" id="2585209"/>
    <lineage>
        <taxon>Eukaryota</taxon>
        <taxon>Metazoa</taxon>
        <taxon>Ecdysozoa</taxon>
        <taxon>Arthropoda</taxon>
        <taxon>Chelicerata</taxon>
        <taxon>Arachnida</taxon>
        <taxon>Araneae</taxon>
        <taxon>Araneomorphae</taxon>
        <taxon>Entelegynae</taxon>
        <taxon>Araneoidea</taxon>
        <taxon>Nephilidae</taxon>
        <taxon>Trichonephila</taxon>
    </lineage>
</organism>
<protein>
    <recommendedName>
        <fullName evidence="4">PiggyBac transposable element-derived protein domain-containing protein</fullName>
    </recommendedName>
</protein>
<feature type="compositionally biased region" description="Polar residues" evidence="1">
    <location>
        <begin position="110"/>
        <end position="120"/>
    </location>
</feature>